<dbReference type="RefSeq" id="WP_184222602.1">
    <property type="nucleotide sequence ID" value="NZ_JACHIP010000012.1"/>
</dbReference>
<evidence type="ECO:0000313" key="2">
    <source>
        <dbReference type="EMBL" id="MBB5060366.1"/>
    </source>
</evidence>
<accession>A0A7W7ZIC1</accession>
<protein>
    <submittedName>
        <fullName evidence="2">Outer membrane protein assembly factor BamD (BamD/ComL family)</fullName>
    </submittedName>
</protein>
<feature type="signal peptide" evidence="1">
    <location>
        <begin position="1"/>
        <end position="18"/>
    </location>
</feature>
<keyword evidence="1" id="KW-0732">Signal</keyword>
<keyword evidence="3" id="KW-1185">Reference proteome</keyword>
<feature type="chain" id="PRO_5030936569" evidence="1">
    <location>
        <begin position="19"/>
        <end position="409"/>
    </location>
</feature>
<comment type="caution">
    <text evidence="2">The sequence shown here is derived from an EMBL/GenBank/DDBJ whole genome shotgun (WGS) entry which is preliminary data.</text>
</comment>
<dbReference type="Proteomes" id="UP000540989">
    <property type="component" value="Unassembled WGS sequence"/>
</dbReference>
<proteinExistence type="predicted"/>
<evidence type="ECO:0000256" key="1">
    <source>
        <dbReference type="SAM" id="SignalP"/>
    </source>
</evidence>
<dbReference type="EMBL" id="JACHIP010000012">
    <property type="protein sequence ID" value="MBB5060366.1"/>
    <property type="molecule type" value="Genomic_DNA"/>
</dbReference>
<sequence length="409" mass="44575">MKAIWWSAAIFATSMTVATQGQNNASASQLANSAKHARDAGDLPRQADDLCRAATLDSKFEKRCEKAKEELSKALAQYDADYSQAVFEAQHKDWAGAVRDLSKITFGPRHDAAQALLPPLRVEAHIGSPEEISRSALQLANTFYAAGKLDDAESWLKYVAVPAMQTDRHQMETDIRVYRETMQVANQLLTRHDLNGASQKFKFAAGIVPNGPGDPKGQLQQIQAQMSAMQHPTAPLNTQQVAASQANANAAKLQGLLESGSKDEARGDFRGASKAYAAALLLDPTQKDAIAGRKRIEARQTGDPKALEALLQQGVTQFYAAQYIQASDMIGSYLSKGGKPHQGAAQFYMGATLTGMQIVADPQDTAHNDELRQQAQEHFKAARKLKFEPVKNAISPKILDQWEQTGDTQ</sequence>
<organism evidence="2 3">
    <name type="scientific">Granulicella aggregans</name>
    <dbReference type="NCBI Taxonomy" id="474949"/>
    <lineage>
        <taxon>Bacteria</taxon>
        <taxon>Pseudomonadati</taxon>
        <taxon>Acidobacteriota</taxon>
        <taxon>Terriglobia</taxon>
        <taxon>Terriglobales</taxon>
        <taxon>Acidobacteriaceae</taxon>
        <taxon>Granulicella</taxon>
    </lineage>
</organism>
<gene>
    <name evidence="2" type="ORF">HDF16_005102</name>
</gene>
<evidence type="ECO:0000313" key="3">
    <source>
        <dbReference type="Proteomes" id="UP000540989"/>
    </source>
</evidence>
<dbReference type="AlphaFoldDB" id="A0A7W7ZIC1"/>
<name>A0A7W7ZIC1_9BACT</name>
<reference evidence="2 3" key="1">
    <citation type="submission" date="2020-08" db="EMBL/GenBank/DDBJ databases">
        <title>Genomic Encyclopedia of Type Strains, Phase IV (KMG-V): Genome sequencing to study the core and pangenomes of soil and plant-associated prokaryotes.</title>
        <authorList>
            <person name="Whitman W."/>
        </authorList>
    </citation>
    <scope>NUCLEOTIDE SEQUENCE [LARGE SCALE GENOMIC DNA]</scope>
    <source>
        <strain evidence="2 3">M8UP14</strain>
    </source>
</reference>